<name>A0AA38LYD6_9CUCU</name>
<accession>A0AA38LYD6</accession>
<sequence>MDSQGRENNLYDSSYIQRYCSEGNEINPTLQQSIKQTQSPSFHSFNNVTSNRNYQNNDFGSQQHFKQTHLLQIDHKNLPPIHSLSHPEKLERQHSSSTLSGRSEFSRHYDSNFARPLESSLPPNNIPKVNQQSNVLPLQSQNPQKIIHNNATQDTPNLAPNILQNSDSRYQLTRNDYYSGPSPQSPPFPATTVSAIQNAQQNSSGFSSEALVHLRPKTSDSGWNDPPPELFVKDISRKPNPRRRQNVDIYNLPSSTNFLQSHTVSPYSSTGQSINSSTYGFSVSNYPLLTQQQQTHMQPVFHHSNGEQASYVYPTRPNIPSSSVQNALYSTSNLPQ</sequence>
<dbReference type="EMBL" id="JALNTZ010003881">
    <property type="protein sequence ID" value="KAJ3615817.1"/>
    <property type="molecule type" value="Genomic_DNA"/>
</dbReference>
<feature type="region of interest" description="Disordered" evidence="1">
    <location>
        <begin position="33"/>
        <end position="59"/>
    </location>
</feature>
<feature type="region of interest" description="Disordered" evidence="1">
    <location>
        <begin position="78"/>
        <end position="105"/>
    </location>
</feature>
<evidence type="ECO:0000313" key="2">
    <source>
        <dbReference type="EMBL" id="KAJ3615817.1"/>
    </source>
</evidence>
<evidence type="ECO:0000256" key="1">
    <source>
        <dbReference type="SAM" id="MobiDB-lite"/>
    </source>
</evidence>
<proteinExistence type="predicted"/>
<comment type="caution">
    <text evidence="2">The sequence shown here is derived from an EMBL/GenBank/DDBJ whole genome shotgun (WGS) entry which is preliminary data.</text>
</comment>
<dbReference type="AlphaFoldDB" id="A0AA38LYD6"/>
<reference evidence="2" key="1">
    <citation type="journal article" date="2023" name="G3 (Bethesda)">
        <title>Whole genome assemblies of Zophobas morio and Tenebrio molitor.</title>
        <authorList>
            <person name="Kaur S."/>
            <person name="Stinson S.A."/>
            <person name="diCenzo G.C."/>
        </authorList>
    </citation>
    <scope>NUCLEOTIDE SEQUENCE</scope>
    <source>
        <strain evidence="2">QUZm001</strain>
    </source>
</reference>
<organism evidence="2 3">
    <name type="scientific">Zophobas morio</name>
    <dbReference type="NCBI Taxonomy" id="2755281"/>
    <lineage>
        <taxon>Eukaryota</taxon>
        <taxon>Metazoa</taxon>
        <taxon>Ecdysozoa</taxon>
        <taxon>Arthropoda</taxon>
        <taxon>Hexapoda</taxon>
        <taxon>Insecta</taxon>
        <taxon>Pterygota</taxon>
        <taxon>Neoptera</taxon>
        <taxon>Endopterygota</taxon>
        <taxon>Coleoptera</taxon>
        <taxon>Polyphaga</taxon>
        <taxon>Cucujiformia</taxon>
        <taxon>Tenebrionidae</taxon>
        <taxon>Zophobas</taxon>
    </lineage>
</organism>
<protein>
    <submittedName>
        <fullName evidence="2">Uncharacterized protein</fullName>
    </submittedName>
</protein>
<keyword evidence="3" id="KW-1185">Reference proteome</keyword>
<gene>
    <name evidence="2" type="ORF">Zmor_012275</name>
</gene>
<evidence type="ECO:0000313" key="3">
    <source>
        <dbReference type="Proteomes" id="UP001168821"/>
    </source>
</evidence>
<dbReference type="Proteomes" id="UP001168821">
    <property type="component" value="Unassembled WGS sequence"/>
</dbReference>
<feature type="compositionally biased region" description="Basic and acidic residues" evidence="1">
    <location>
        <begin position="85"/>
        <end position="94"/>
    </location>
</feature>